<dbReference type="CDD" id="cd00176">
    <property type="entry name" value="SPEC"/>
    <property type="match status" value="1"/>
</dbReference>
<feature type="compositionally biased region" description="Polar residues" evidence="2">
    <location>
        <begin position="142"/>
        <end position="151"/>
    </location>
</feature>
<evidence type="ECO:0000256" key="1">
    <source>
        <dbReference type="SAM" id="Coils"/>
    </source>
</evidence>
<feature type="coiled-coil region" evidence="1">
    <location>
        <begin position="252"/>
        <end position="279"/>
    </location>
</feature>
<organism evidence="4">
    <name type="scientific">Ixodes ricinus</name>
    <name type="common">Common tick</name>
    <name type="synonym">Acarus ricinus</name>
    <dbReference type="NCBI Taxonomy" id="34613"/>
    <lineage>
        <taxon>Eukaryota</taxon>
        <taxon>Metazoa</taxon>
        <taxon>Ecdysozoa</taxon>
        <taxon>Arthropoda</taxon>
        <taxon>Chelicerata</taxon>
        <taxon>Arachnida</taxon>
        <taxon>Acari</taxon>
        <taxon>Parasitiformes</taxon>
        <taxon>Ixodida</taxon>
        <taxon>Ixodoidea</taxon>
        <taxon>Ixodidae</taxon>
        <taxon>Ixodinae</taxon>
        <taxon>Ixodes</taxon>
    </lineage>
</organism>
<evidence type="ECO:0000313" key="4">
    <source>
        <dbReference type="EMBL" id="JAC93106.1"/>
    </source>
</evidence>
<dbReference type="InterPro" id="IPR018159">
    <property type="entry name" value="Spectrin/alpha-actinin"/>
</dbReference>
<proteinExistence type="evidence at transcript level"/>
<feature type="region of interest" description="Disordered" evidence="2">
    <location>
        <begin position="135"/>
        <end position="160"/>
    </location>
</feature>
<dbReference type="EMBL" id="GBIH01001604">
    <property type="protein sequence ID" value="JAC93106.1"/>
    <property type="molecule type" value="mRNA"/>
</dbReference>
<reference evidence="4" key="1">
    <citation type="journal article" date="2015" name="PLoS Negl. Trop. Dis.">
        <title>Deep Sequencing Analysis of the Ixodes ricinus Haemocytome.</title>
        <authorList>
            <person name="Kotsyfakis M."/>
            <person name="Kopacek P."/>
            <person name="Franta Z."/>
            <person name="Pedra J.H."/>
            <person name="Ribeiro J.M."/>
        </authorList>
    </citation>
    <scope>NUCLEOTIDE SEQUENCE</scope>
</reference>
<feature type="chain" id="PRO_5001868968" evidence="3">
    <location>
        <begin position="24"/>
        <end position="727"/>
    </location>
</feature>
<keyword evidence="3" id="KW-0732">Signal</keyword>
<feature type="coiled-coil region" evidence="1">
    <location>
        <begin position="521"/>
        <end position="548"/>
    </location>
</feature>
<accession>A0A090X934</accession>
<keyword evidence="1" id="KW-0175">Coiled coil</keyword>
<sequence length="727" mass="81484">MGEAWRSCRLWLAFRHALWALEARLSALECSEVLRLAALPVVDLRLLFALFQRERLPEQLAEADGQWEALQGHEDALIRGWRPGPWLDQARGQAQELHQRLEALVARTKNLAPLSSHWSQLRWHLTEVDDGLAGALEARSGGPSSDQQQTSRPEKDEDNRLKASLAQLSQAVTAARGSLATIEKECVSTEAEATACHLRLADRAGKALGRRGQFSTGQQLGAQKGLDSFHKACDELHVPTDKELEPSSSTKVEDLKARADRLSEEVQQHEGDYESVLRSGEFLLTLLRDTEHQEPLERRLATVRQTWSAIEEDSRKNSQKLKEAAALQQEFDTLMKFLLLWMDGSEAALDAAIAPEDAEREQAALKALKQEVAERSESLEQLRTTSDALLKYYHDIVPLAKQDKMREELKDAEQRWKALGPLLELRLSRISTARTLWKDLQRHLRRLAELRSRECELIDAGSNADQDSLQDLRQTIKDLEALQPELEEVGSSLNAVLLRYRELAQGGPIDDTIHASLARGLEDRRSSARSVEQELERLRKALVALNRWDALREQLLLWLTEKDLALTRLEMGHGNDDDVPEELEEELRLGGLRLEELEKLGEEQHGCLLAGITMGPALGELRLYWHDLCLRAAALTTGRRPLGESDQESSRECIVPAQQELSGASAASSLLASELPGTLPGRLPLSGAASENLQHVVIVCATNVDNGRQLERIRTSSQEPDEGEWRR</sequence>
<dbReference type="SUPFAM" id="SSF46966">
    <property type="entry name" value="Spectrin repeat"/>
    <property type="match status" value="2"/>
</dbReference>
<name>A0A090X934_IXORI</name>
<protein>
    <submittedName>
        <fullName evidence="4">Putative microtubule-actin cross-linking factor 1</fullName>
    </submittedName>
</protein>
<feature type="coiled-coil region" evidence="1">
    <location>
        <begin position="358"/>
        <end position="385"/>
    </location>
</feature>
<evidence type="ECO:0000256" key="2">
    <source>
        <dbReference type="SAM" id="MobiDB-lite"/>
    </source>
</evidence>
<dbReference type="AlphaFoldDB" id="A0A090X934"/>
<dbReference type="Gene3D" id="1.20.58.60">
    <property type="match status" value="1"/>
</dbReference>
<evidence type="ECO:0000256" key="3">
    <source>
        <dbReference type="SAM" id="SignalP"/>
    </source>
</evidence>
<feature type="coiled-coil region" evidence="1">
    <location>
        <begin position="462"/>
        <end position="489"/>
    </location>
</feature>
<feature type="signal peptide" evidence="3">
    <location>
        <begin position="1"/>
        <end position="23"/>
    </location>
</feature>